<feature type="region of interest" description="Disordered" evidence="8">
    <location>
        <begin position="603"/>
        <end position="1023"/>
    </location>
</feature>
<feature type="compositionally biased region" description="Basic and acidic residues" evidence="8">
    <location>
        <begin position="357"/>
        <end position="389"/>
    </location>
</feature>
<feature type="compositionally biased region" description="Basic and acidic residues" evidence="8">
    <location>
        <begin position="687"/>
        <end position="719"/>
    </location>
</feature>
<feature type="compositionally biased region" description="Polar residues" evidence="8">
    <location>
        <begin position="441"/>
        <end position="457"/>
    </location>
</feature>
<organism evidence="10 11">
    <name type="scientific">Trichophyton rubrum</name>
    <name type="common">Athlete's foot fungus</name>
    <name type="synonym">Epidermophyton rubrum</name>
    <dbReference type="NCBI Taxonomy" id="5551"/>
    <lineage>
        <taxon>Eukaryota</taxon>
        <taxon>Fungi</taxon>
        <taxon>Dikarya</taxon>
        <taxon>Ascomycota</taxon>
        <taxon>Pezizomycotina</taxon>
        <taxon>Eurotiomycetes</taxon>
        <taxon>Eurotiomycetidae</taxon>
        <taxon>Onygenales</taxon>
        <taxon>Arthrodermataceae</taxon>
        <taxon>Trichophyton</taxon>
    </lineage>
</organism>
<feature type="region of interest" description="Disordered" evidence="8">
    <location>
        <begin position="128"/>
        <end position="165"/>
    </location>
</feature>
<feature type="compositionally biased region" description="Basic and acidic residues" evidence="8">
    <location>
        <begin position="831"/>
        <end position="908"/>
    </location>
</feature>
<comment type="similarity">
    <text evidence="3">Belongs to the INCENP family.</text>
</comment>
<dbReference type="GO" id="GO:0005634">
    <property type="term" value="C:nucleus"/>
    <property type="evidence" value="ECO:0007669"/>
    <property type="project" value="UniProtKB-SubCell"/>
</dbReference>
<feature type="compositionally biased region" description="Polar residues" evidence="8">
    <location>
        <begin position="135"/>
        <end position="149"/>
    </location>
</feature>
<evidence type="ECO:0000256" key="3">
    <source>
        <dbReference type="ARBA" id="ARBA00010042"/>
    </source>
</evidence>
<dbReference type="PANTHER" id="PTHR13142:SF1">
    <property type="entry name" value="INNER CENTROMERE PROTEIN"/>
    <property type="match status" value="1"/>
</dbReference>
<dbReference type="Proteomes" id="UP000243015">
    <property type="component" value="Unassembled WGS sequence"/>
</dbReference>
<feature type="compositionally biased region" description="Basic and acidic residues" evidence="8">
    <location>
        <begin position="986"/>
        <end position="995"/>
    </location>
</feature>
<comment type="subcellular location">
    <subcellularLocation>
        <location evidence="2">Cytoplasm</location>
        <location evidence="2">Cytoskeleton</location>
        <location evidence="2">Spindle</location>
    </subcellularLocation>
    <subcellularLocation>
        <location evidence="1">Nucleus</location>
    </subcellularLocation>
</comment>
<evidence type="ECO:0000313" key="10">
    <source>
        <dbReference type="EMBL" id="OAL62639.1"/>
    </source>
</evidence>
<dbReference type="Pfam" id="PF03941">
    <property type="entry name" value="INCENP_ARK-bind"/>
    <property type="match status" value="1"/>
</dbReference>
<dbReference type="PANTHER" id="PTHR13142">
    <property type="entry name" value="INNER CENTROMERE PROTEIN"/>
    <property type="match status" value="1"/>
</dbReference>
<keyword evidence="5" id="KW-0159">Chromosome partition</keyword>
<proteinExistence type="inferred from homology"/>
<evidence type="ECO:0000313" key="11">
    <source>
        <dbReference type="Proteomes" id="UP000243015"/>
    </source>
</evidence>
<keyword evidence="6" id="KW-0206">Cytoskeleton</keyword>
<comment type="caution">
    <text evidence="10">The sequence shown here is derived from an EMBL/GenBank/DDBJ whole genome shotgun (WGS) entry which is preliminary data.</text>
</comment>
<feature type="compositionally biased region" description="Low complexity" evidence="8">
    <location>
        <begin position="495"/>
        <end position="507"/>
    </location>
</feature>
<gene>
    <name evidence="10" type="ORF">A7C99_5021</name>
</gene>
<feature type="compositionally biased region" description="Low complexity" evidence="8">
    <location>
        <begin position="798"/>
        <end position="830"/>
    </location>
</feature>
<evidence type="ECO:0000256" key="1">
    <source>
        <dbReference type="ARBA" id="ARBA00004123"/>
    </source>
</evidence>
<feature type="compositionally biased region" description="Low complexity" evidence="8">
    <location>
        <begin position="527"/>
        <end position="541"/>
    </location>
</feature>
<feature type="domain" description="Inner centromere protein ARK-binding" evidence="9">
    <location>
        <begin position="1126"/>
        <end position="1180"/>
    </location>
</feature>
<keyword evidence="4" id="KW-0963">Cytoplasm</keyword>
<evidence type="ECO:0000259" key="9">
    <source>
        <dbReference type="Pfam" id="PF03941"/>
    </source>
</evidence>
<feature type="compositionally biased region" description="Pro residues" evidence="8">
    <location>
        <begin position="948"/>
        <end position="961"/>
    </location>
</feature>
<protein>
    <recommendedName>
        <fullName evidence="9">Inner centromere protein ARK-binding domain-containing protein</fullName>
    </recommendedName>
</protein>
<feature type="region of interest" description="Disordered" evidence="8">
    <location>
        <begin position="231"/>
        <end position="581"/>
    </location>
</feature>
<feature type="region of interest" description="Disordered" evidence="8">
    <location>
        <begin position="1082"/>
        <end position="1142"/>
    </location>
</feature>
<evidence type="ECO:0000256" key="2">
    <source>
        <dbReference type="ARBA" id="ARBA00004186"/>
    </source>
</evidence>
<feature type="compositionally biased region" description="Polar residues" evidence="8">
    <location>
        <begin position="909"/>
        <end position="933"/>
    </location>
</feature>
<feature type="compositionally biased region" description="Acidic residues" evidence="8">
    <location>
        <begin position="1129"/>
        <end position="1138"/>
    </location>
</feature>
<evidence type="ECO:0000256" key="6">
    <source>
        <dbReference type="ARBA" id="ARBA00023212"/>
    </source>
</evidence>
<sequence>MASAIARARKPVGSKEWIAEEKENCRQLLQQELDEVEFPVRHEMDWLNEHMAEIFTRDQLQSSSVTELFKTPGKMRGKTPRTARKILKTPREARVPLSDIFSSGHNARHSSGPTNRFTNEIAKLLTSNEKLRSPLPSTQNSNPNYNTDSGYHGMPDSLPTDTNEPDHQVEVETATQVIEDSTILPVDGGPKSPANVRRITEDSFHSAREVAPSKENTVEPMEFEYSRNIPKNTALPKQHPPSISPHHEKQNESQNHPQPLASPHQPETKEDLDDPNFDDIGSPSDGPTPVRAPIRKSSLTFASLPAREPLTTKRSMGGRMSRTSHIDPPKMNMSIVGQSGYLGRQTGGNRLTQILLDNERNNKPLESNDKAGTDDSAENDHDSDAENKAPKRLNKSSTQLLHEKINMLGKSQAPRTTKSIAPAPSLGTQQLSYPDLPPPTAASSNDNTQNASISRPSSAMEAAHGSPQRLPPTPNHFTFPADKFQPEAQIYRDTPSPASRAPSAHPVSPERRSPGPKSFRPGGFFHSKSSSVPSFPISPRPGTAGSAQKAPSVVDTPGESTTPAGSPKRFDGPLSASKSKLQSLMKSARGLFGSSASVSATAKLETLSPTSQRTQASTHNQPQATATVPPSPAKAPRTRGSIEREHRRKEQELKDRKQMEEQERVREREKLQPEPTKPANLPSKPQILDKVEVPQHSENLHARRVEPVPKAEPARRELEPSTEEGQGANTHAALQPHPLPNEGRRPAKAIREMRKPKPQPVNIRVGTLSSQRIRAETATPAPPSAREPTVQQTSVSKKASNASLLTTASSSGSLKSSASSASSKSKALSAVERKKEQEQREAQRKLDQRREVDRKRLAQQEEASRQLQQDKIRHEREQTVTDDPKTLAKKQAIEKRRLENAKRLEQQRGRQQTPSNDTSSVIQSERSILSESQGPARPGSRLGSVQPPSRPHNYPPPNPAKPPKRAHEEQNNVRPPATKAGIVHQLDGKRRKTEEEIVAPEPTAVRPAMAPPIRQSNASKLNNFPSVSKYPAAPPVNSMQGCPPIFKNSVGAQKPFQTLPHQTQGSRPAHPLEMAKYANGKIPFAEPNNVPPQQSSAHLKTPGQNKHVIPKSSPAYPNGENIKLPDIPTDSEDEDSDAEPCHVPDWAKEENLHNILVQQESQDGEMVFGPAAPLRMEEIFKGNKERLRKFRDRTSSANWNGPDGLTQDEIKWDMAEREKLKNNGGWVFSPH</sequence>
<dbReference type="GO" id="GO:0007059">
    <property type="term" value="P:chromosome segregation"/>
    <property type="evidence" value="ECO:0007669"/>
    <property type="project" value="UniProtKB-KW"/>
</dbReference>
<feature type="compositionally biased region" description="Polar residues" evidence="8">
    <location>
        <begin position="607"/>
        <end position="628"/>
    </location>
</feature>
<dbReference type="AlphaFoldDB" id="A0A178ERT2"/>
<evidence type="ECO:0000256" key="8">
    <source>
        <dbReference type="SAM" id="MobiDB-lite"/>
    </source>
</evidence>
<feature type="compositionally biased region" description="Basic and acidic residues" evidence="8">
    <location>
        <begin position="640"/>
        <end position="672"/>
    </location>
</feature>
<evidence type="ECO:0000256" key="7">
    <source>
        <dbReference type="ARBA" id="ARBA00023242"/>
    </source>
</evidence>
<keyword evidence="7" id="KW-0539">Nucleus</keyword>
<dbReference type="InterPro" id="IPR005635">
    <property type="entry name" value="Inner_centromere_prot_ARK-bd"/>
</dbReference>
<reference evidence="10 11" key="1">
    <citation type="submission" date="2016-05" db="EMBL/GenBank/DDBJ databases">
        <title>Genome sequencing of Trichophyton rubrum CMCC(F)T1i isolated from hair.</title>
        <authorList>
            <person name="Zhan P."/>
            <person name="Tao Y."/>
            <person name="Liu W."/>
        </authorList>
    </citation>
    <scope>NUCLEOTIDE SEQUENCE [LARGE SCALE GENOMIC DNA]</scope>
    <source>
        <strain evidence="11">CMCC(F)T1i</strain>
    </source>
</reference>
<feature type="compositionally biased region" description="Polar residues" evidence="8">
    <location>
        <begin position="1091"/>
        <end position="1104"/>
    </location>
</feature>
<feature type="compositionally biased region" description="Polar residues" evidence="8">
    <location>
        <begin position="1014"/>
        <end position="1023"/>
    </location>
</feature>
<name>A0A178ERT2_TRIRU</name>
<evidence type="ECO:0000256" key="5">
    <source>
        <dbReference type="ARBA" id="ARBA00022829"/>
    </source>
</evidence>
<feature type="compositionally biased region" description="Basic and acidic residues" evidence="8">
    <location>
        <begin position="742"/>
        <end position="755"/>
    </location>
</feature>
<dbReference type="EMBL" id="LHPM01000018">
    <property type="protein sequence ID" value="OAL62639.1"/>
    <property type="molecule type" value="Genomic_DNA"/>
</dbReference>
<dbReference type="VEuPathDB" id="FungiDB:TERG_01474"/>
<dbReference type="GO" id="GO:0005819">
    <property type="term" value="C:spindle"/>
    <property type="evidence" value="ECO:0007669"/>
    <property type="project" value="UniProtKB-SubCell"/>
</dbReference>
<evidence type="ECO:0000256" key="4">
    <source>
        <dbReference type="ARBA" id="ARBA00022490"/>
    </source>
</evidence>
<accession>A0A178ERT2</accession>